<dbReference type="GO" id="GO:0043565">
    <property type="term" value="F:sequence-specific DNA binding"/>
    <property type="evidence" value="ECO:0007669"/>
    <property type="project" value="InterPro"/>
</dbReference>
<evidence type="ECO:0000256" key="3">
    <source>
        <dbReference type="ARBA" id="ARBA00023125"/>
    </source>
</evidence>
<accession>A0A1E7EPL8</accession>
<evidence type="ECO:0000256" key="7">
    <source>
        <dbReference type="SAM" id="Coils"/>
    </source>
</evidence>
<dbReference type="SUPFAM" id="SSF46785">
    <property type="entry name" value="Winged helix' DNA-binding domain"/>
    <property type="match status" value="1"/>
</dbReference>
<sequence>MSSGDVRVKLENQTDNTIAPFPTVISSMSKMATKKLRSPKKREVTDNAPIFLRKTYEMINTCNPELAGWSEDGKTFVVYDNNKFAEETIPQFFKHNNFASFVRQLNFYGFKKIKYDPIRINRDQESSKESKYWPFHHDKFLRGRPDLLCEIKKSNQIEPAEKQEVDALKSEVNELKNQLSTMTKDMERLASLVGSMMKNQEEQQQQQQTDRYVVHDSVATLSAATDASAPAIPPQASSSFISKEPSVGNYLAGSLGDYDEDLLATLLALDDDSQNNTIEKNKTEVPDSAMSSLPPTKSTQDDQPDPKLVEQLRQSLKNLPKSLQELFVERLINVIACPESFHSQVEAVSRLAHLAAEKTRIDTKNNNDNNEQSVQLATAALGAFLARYGAALQQRNDRTNNNQKSGVEDSVVAMETI</sequence>
<evidence type="ECO:0000256" key="2">
    <source>
        <dbReference type="ARBA" id="ARBA00023015"/>
    </source>
</evidence>
<keyword evidence="3" id="KW-0238">DNA-binding</keyword>
<evidence type="ECO:0000256" key="6">
    <source>
        <dbReference type="RuleBase" id="RU004020"/>
    </source>
</evidence>
<name>A0A1E7EPL8_9STRA</name>
<feature type="region of interest" description="Disordered" evidence="8">
    <location>
        <begin position="275"/>
        <end position="305"/>
    </location>
</feature>
<proteinExistence type="inferred from homology"/>
<dbReference type="SMART" id="SM00415">
    <property type="entry name" value="HSF"/>
    <property type="match status" value="1"/>
</dbReference>
<evidence type="ECO:0000256" key="8">
    <source>
        <dbReference type="SAM" id="MobiDB-lite"/>
    </source>
</evidence>
<evidence type="ECO:0000256" key="4">
    <source>
        <dbReference type="ARBA" id="ARBA00023163"/>
    </source>
</evidence>
<feature type="domain" description="HSF-type DNA-binding" evidence="9">
    <location>
        <begin position="47"/>
        <end position="154"/>
    </location>
</feature>
<keyword evidence="11" id="KW-1185">Reference proteome</keyword>
<keyword evidence="4" id="KW-0804">Transcription</keyword>
<feature type="coiled-coil region" evidence="7">
    <location>
        <begin position="158"/>
        <end position="192"/>
    </location>
</feature>
<dbReference type="PRINTS" id="PR00056">
    <property type="entry name" value="HSFDOMAIN"/>
</dbReference>
<dbReference type="PANTHER" id="PTHR10015">
    <property type="entry name" value="HEAT SHOCK TRANSCRIPTION FACTOR"/>
    <property type="match status" value="1"/>
</dbReference>
<reference evidence="10 11" key="1">
    <citation type="submission" date="2016-09" db="EMBL/GenBank/DDBJ databases">
        <title>Extensive genetic diversity and differential bi-allelic expression allows diatom success in the polar Southern Ocean.</title>
        <authorList>
            <consortium name="DOE Joint Genome Institute"/>
            <person name="Mock T."/>
            <person name="Otillar R.P."/>
            <person name="Strauss J."/>
            <person name="Dupont C."/>
            <person name="Frickenhaus S."/>
            <person name="Maumus F."/>
            <person name="Mcmullan M."/>
            <person name="Sanges R."/>
            <person name="Schmutz J."/>
            <person name="Toseland A."/>
            <person name="Valas R."/>
            <person name="Veluchamy A."/>
            <person name="Ward B.J."/>
            <person name="Allen A."/>
            <person name="Barry K."/>
            <person name="Falciatore A."/>
            <person name="Ferrante M."/>
            <person name="Fortunato A.E."/>
            <person name="Gloeckner G."/>
            <person name="Gruber A."/>
            <person name="Hipkin R."/>
            <person name="Janech M."/>
            <person name="Kroth P."/>
            <person name="Leese F."/>
            <person name="Lindquist E."/>
            <person name="Lyon B.R."/>
            <person name="Martin J."/>
            <person name="Mayer C."/>
            <person name="Parker M."/>
            <person name="Quesneville H."/>
            <person name="Raymond J."/>
            <person name="Uhlig C."/>
            <person name="Valentin K.U."/>
            <person name="Worden A.Z."/>
            <person name="Armbrust E.V."/>
            <person name="Bowler C."/>
            <person name="Green B."/>
            <person name="Moulton V."/>
            <person name="Van Oosterhout C."/>
            <person name="Grigoriev I."/>
        </authorList>
    </citation>
    <scope>NUCLEOTIDE SEQUENCE [LARGE SCALE GENOMIC DNA]</scope>
    <source>
        <strain evidence="10 11">CCMP1102</strain>
    </source>
</reference>
<organism evidence="10 11">
    <name type="scientific">Fragilariopsis cylindrus CCMP1102</name>
    <dbReference type="NCBI Taxonomy" id="635003"/>
    <lineage>
        <taxon>Eukaryota</taxon>
        <taxon>Sar</taxon>
        <taxon>Stramenopiles</taxon>
        <taxon>Ochrophyta</taxon>
        <taxon>Bacillariophyta</taxon>
        <taxon>Bacillariophyceae</taxon>
        <taxon>Bacillariophycidae</taxon>
        <taxon>Bacillariales</taxon>
        <taxon>Bacillariaceae</taxon>
        <taxon>Fragilariopsis</taxon>
    </lineage>
</organism>
<dbReference type="PANTHER" id="PTHR10015:SF206">
    <property type="entry name" value="HSF-TYPE DNA-BINDING DOMAIN-CONTAINING PROTEIN"/>
    <property type="match status" value="1"/>
</dbReference>
<keyword evidence="2" id="KW-0805">Transcription regulation</keyword>
<evidence type="ECO:0000313" key="11">
    <source>
        <dbReference type="Proteomes" id="UP000095751"/>
    </source>
</evidence>
<evidence type="ECO:0000256" key="1">
    <source>
        <dbReference type="ARBA" id="ARBA00004123"/>
    </source>
</evidence>
<dbReference type="InterPro" id="IPR036390">
    <property type="entry name" value="WH_DNA-bd_sf"/>
</dbReference>
<evidence type="ECO:0000313" key="10">
    <source>
        <dbReference type="EMBL" id="OEU07898.1"/>
    </source>
</evidence>
<keyword evidence="7" id="KW-0175">Coiled coil</keyword>
<dbReference type="InterPro" id="IPR036388">
    <property type="entry name" value="WH-like_DNA-bd_sf"/>
</dbReference>
<evidence type="ECO:0000259" key="9">
    <source>
        <dbReference type="SMART" id="SM00415"/>
    </source>
</evidence>
<dbReference type="Pfam" id="PF00447">
    <property type="entry name" value="HSF_DNA-bind"/>
    <property type="match status" value="1"/>
</dbReference>
<keyword evidence="5" id="KW-0539">Nucleus</keyword>
<feature type="compositionally biased region" description="Polar residues" evidence="8">
    <location>
        <begin position="289"/>
        <end position="298"/>
    </location>
</feature>
<dbReference type="InterPro" id="IPR000232">
    <property type="entry name" value="HSF_DNA-bd"/>
</dbReference>
<dbReference type="Gene3D" id="1.10.10.10">
    <property type="entry name" value="Winged helix-like DNA-binding domain superfamily/Winged helix DNA-binding domain"/>
    <property type="match status" value="1"/>
</dbReference>
<comment type="similarity">
    <text evidence="6">Belongs to the HSF family.</text>
</comment>
<dbReference type="FunFam" id="1.10.10.10:FF:000027">
    <property type="entry name" value="Heat shock transcription factor 1"/>
    <property type="match status" value="1"/>
</dbReference>
<dbReference type="KEGG" id="fcy:FRACYDRAFT_197204"/>
<evidence type="ECO:0000256" key="5">
    <source>
        <dbReference type="ARBA" id="ARBA00023242"/>
    </source>
</evidence>
<comment type="subcellular location">
    <subcellularLocation>
        <location evidence="1">Nucleus</location>
    </subcellularLocation>
</comment>
<dbReference type="GO" id="GO:0003700">
    <property type="term" value="F:DNA-binding transcription factor activity"/>
    <property type="evidence" value="ECO:0007669"/>
    <property type="project" value="InterPro"/>
</dbReference>
<dbReference type="AlphaFoldDB" id="A0A1E7EPL8"/>
<dbReference type="InParanoid" id="A0A1E7EPL8"/>
<dbReference type="OrthoDB" id="46489at2759"/>
<gene>
    <name evidence="10" type="ORF">FRACYDRAFT_197204</name>
</gene>
<dbReference type="GO" id="GO:0005634">
    <property type="term" value="C:nucleus"/>
    <property type="evidence" value="ECO:0007669"/>
    <property type="project" value="UniProtKB-SubCell"/>
</dbReference>
<protein>
    <recommendedName>
        <fullName evidence="9">HSF-type DNA-binding domain-containing protein</fullName>
    </recommendedName>
</protein>
<dbReference type="Proteomes" id="UP000095751">
    <property type="component" value="Unassembled WGS sequence"/>
</dbReference>
<dbReference type="EMBL" id="KV784383">
    <property type="protein sequence ID" value="OEU07898.1"/>
    <property type="molecule type" value="Genomic_DNA"/>
</dbReference>